<evidence type="ECO:0000313" key="2">
    <source>
        <dbReference type="Proteomes" id="UP000628840"/>
    </source>
</evidence>
<name>A0A830F7T9_9EURY</name>
<dbReference type="AlphaFoldDB" id="A0A830F7T9"/>
<dbReference type="EMBL" id="BMPF01000001">
    <property type="protein sequence ID" value="GGL27942.1"/>
    <property type="molecule type" value="Genomic_DNA"/>
</dbReference>
<evidence type="ECO:0000313" key="1">
    <source>
        <dbReference type="EMBL" id="GGL27942.1"/>
    </source>
</evidence>
<accession>A0A830F7T9</accession>
<keyword evidence="2" id="KW-1185">Reference proteome</keyword>
<organism evidence="1 2">
    <name type="scientific">Halarchaeum grantii</name>
    <dbReference type="NCBI Taxonomy" id="1193105"/>
    <lineage>
        <taxon>Archaea</taxon>
        <taxon>Methanobacteriati</taxon>
        <taxon>Methanobacteriota</taxon>
        <taxon>Stenosarchaea group</taxon>
        <taxon>Halobacteria</taxon>
        <taxon>Halobacteriales</taxon>
        <taxon>Halobacteriaceae</taxon>
    </lineage>
</organism>
<dbReference type="Proteomes" id="UP000628840">
    <property type="component" value="Unassembled WGS sequence"/>
</dbReference>
<proteinExistence type="predicted"/>
<reference evidence="1 2" key="1">
    <citation type="journal article" date="2019" name="Int. J. Syst. Evol. Microbiol.">
        <title>The Global Catalogue of Microorganisms (GCM) 10K type strain sequencing project: providing services to taxonomists for standard genome sequencing and annotation.</title>
        <authorList>
            <consortium name="The Broad Institute Genomics Platform"/>
            <consortium name="The Broad Institute Genome Sequencing Center for Infectious Disease"/>
            <person name="Wu L."/>
            <person name="Ma J."/>
        </authorList>
    </citation>
    <scope>NUCLEOTIDE SEQUENCE [LARGE SCALE GENOMIC DNA]</scope>
    <source>
        <strain evidence="1 2">JCM 19585</strain>
    </source>
</reference>
<gene>
    <name evidence="1" type="ORF">GCM10009037_09420</name>
</gene>
<sequence length="71" mass="7725">MLWVGFADPGKSSTKSPRHSFQSFLGLALRASEPATYRVLTDHSVAGRYYAVCSAVLLANVHVRSRGHPVP</sequence>
<protein>
    <submittedName>
        <fullName evidence="1">Uncharacterized protein</fullName>
    </submittedName>
</protein>
<comment type="caution">
    <text evidence="1">The sequence shown here is derived from an EMBL/GenBank/DDBJ whole genome shotgun (WGS) entry which is preliminary data.</text>
</comment>